<dbReference type="SUPFAM" id="SSF88946">
    <property type="entry name" value="Sigma2 domain of RNA polymerase sigma factors"/>
    <property type="match status" value="1"/>
</dbReference>
<dbReference type="PANTHER" id="PTHR43133">
    <property type="entry name" value="RNA POLYMERASE ECF-TYPE SIGMA FACTO"/>
    <property type="match status" value="1"/>
</dbReference>
<organism evidence="8 9">
    <name type="scientific">Candidatus Allocopromorpha excrementavium</name>
    <dbReference type="NCBI Taxonomy" id="2840741"/>
    <lineage>
        <taxon>Bacteria</taxon>
        <taxon>Bacillati</taxon>
        <taxon>Bacillota</taxon>
        <taxon>Clostridia</taxon>
        <taxon>Eubacteriales</taxon>
        <taxon>Eubacteriaceae</taxon>
        <taxon>Eubacteriaceae incertae sedis</taxon>
        <taxon>Candidatus Allocopromorpha</taxon>
    </lineage>
</organism>
<dbReference type="InterPro" id="IPR013324">
    <property type="entry name" value="RNA_pol_sigma_r3/r4-like"/>
</dbReference>
<dbReference type="Pfam" id="PF08281">
    <property type="entry name" value="Sigma70_r4_2"/>
    <property type="match status" value="1"/>
</dbReference>
<evidence type="ECO:0000256" key="5">
    <source>
        <dbReference type="ARBA" id="ARBA00023163"/>
    </source>
</evidence>
<reference evidence="8" key="1">
    <citation type="submission" date="2020-10" db="EMBL/GenBank/DDBJ databases">
        <authorList>
            <person name="Gilroy R."/>
        </authorList>
    </citation>
    <scope>NUCLEOTIDE SEQUENCE</scope>
    <source>
        <strain evidence="8">CHK176-22527</strain>
    </source>
</reference>
<evidence type="ECO:0000259" key="6">
    <source>
        <dbReference type="Pfam" id="PF04542"/>
    </source>
</evidence>
<dbReference type="InterPro" id="IPR007627">
    <property type="entry name" value="RNA_pol_sigma70_r2"/>
</dbReference>
<protein>
    <submittedName>
        <fullName evidence="8">RNA polymerase sigma factor</fullName>
    </submittedName>
</protein>
<evidence type="ECO:0000256" key="3">
    <source>
        <dbReference type="ARBA" id="ARBA00023082"/>
    </source>
</evidence>
<dbReference type="InterPro" id="IPR014284">
    <property type="entry name" value="RNA_pol_sigma-70_dom"/>
</dbReference>
<evidence type="ECO:0000256" key="2">
    <source>
        <dbReference type="ARBA" id="ARBA00023015"/>
    </source>
</evidence>
<sequence>MDKDYFLIKRIKHGDEDAMETFVRQYYGMILKYCAYRIMRKDEAESITQETFVRFFSAVSGYRHSGKALNFLYTIAKNLCADFNRKSAAEESARESIIMENSVSPVVETSGKTDLKIDIERALSTISEELREVIMLFYFQDMKEKDIARMLGIGLSLVKYRLRRGKEELAKIMSEEDVL</sequence>
<dbReference type="Gene3D" id="1.10.1740.10">
    <property type="match status" value="1"/>
</dbReference>
<dbReference type="NCBIfam" id="TIGR02937">
    <property type="entry name" value="sigma70-ECF"/>
    <property type="match status" value="1"/>
</dbReference>
<dbReference type="GO" id="GO:0003677">
    <property type="term" value="F:DNA binding"/>
    <property type="evidence" value="ECO:0007669"/>
    <property type="project" value="UniProtKB-KW"/>
</dbReference>
<gene>
    <name evidence="8" type="ORF">IAD12_01950</name>
</gene>
<dbReference type="AlphaFoldDB" id="A0A9D1HBV7"/>
<keyword evidence="2" id="KW-0805">Transcription regulation</keyword>
<dbReference type="InterPro" id="IPR039425">
    <property type="entry name" value="RNA_pol_sigma-70-like"/>
</dbReference>
<comment type="caution">
    <text evidence="8">The sequence shown here is derived from an EMBL/GenBank/DDBJ whole genome shotgun (WGS) entry which is preliminary data.</text>
</comment>
<feature type="domain" description="RNA polymerase sigma factor 70 region 4 type 2" evidence="7">
    <location>
        <begin position="118"/>
        <end position="169"/>
    </location>
</feature>
<keyword evidence="3" id="KW-0731">Sigma factor</keyword>
<dbReference type="InterPro" id="IPR036388">
    <property type="entry name" value="WH-like_DNA-bd_sf"/>
</dbReference>
<dbReference type="EMBL" id="DVLX01000024">
    <property type="protein sequence ID" value="HIT98999.1"/>
    <property type="molecule type" value="Genomic_DNA"/>
</dbReference>
<evidence type="ECO:0000256" key="4">
    <source>
        <dbReference type="ARBA" id="ARBA00023125"/>
    </source>
</evidence>
<dbReference type="SUPFAM" id="SSF88659">
    <property type="entry name" value="Sigma3 and sigma4 domains of RNA polymerase sigma factors"/>
    <property type="match status" value="1"/>
</dbReference>
<keyword evidence="4" id="KW-0238">DNA-binding</keyword>
<reference evidence="8" key="2">
    <citation type="journal article" date="2021" name="PeerJ">
        <title>Extensive microbial diversity within the chicken gut microbiome revealed by metagenomics and culture.</title>
        <authorList>
            <person name="Gilroy R."/>
            <person name="Ravi A."/>
            <person name="Getino M."/>
            <person name="Pursley I."/>
            <person name="Horton D.L."/>
            <person name="Alikhan N.F."/>
            <person name="Baker D."/>
            <person name="Gharbi K."/>
            <person name="Hall N."/>
            <person name="Watson M."/>
            <person name="Adriaenssens E.M."/>
            <person name="Foster-Nyarko E."/>
            <person name="Jarju S."/>
            <person name="Secka A."/>
            <person name="Antonio M."/>
            <person name="Oren A."/>
            <person name="Chaudhuri R.R."/>
            <person name="La Ragione R."/>
            <person name="Hildebrand F."/>
            <person name="Pallen M.J."/>
        </authorList>
    </citation>
    <scope>NUCLEOTIDE SEQUENCE</scope>
    <source>
        <strain evidence="8">CHK176-22527</strain>
    </source>
</reference>
<evidence type="ECO:0000313" key="8">
    <source>
        <dbReference type="EMBL" id="HIT98999.1"/>
    </source>
</evidence>
<dbReference type="Gene3D" id="1.10.10.10">
    <property type="entry name" value="Winged helix-like DNA-binding domain superfamily/Winged helix DNA-binding domain"/>
    <property type="match status" value="1"/>
</dbReference>
<name>A0A9D1HBV7_9FIRM</name>
<evidence type="ECO:0000256" key="1">
    <source>
        <dbReference type="ARBA" id="ARBA00010641"/>
    </source>
</evidence>
<dbReference type="PANTHER" id="PTHR43133:SF8">
    <property type="entry name" value="RNA POLYMERASE SIGMA FACTOR HI_1459-RELATED"/>
    <property type="match status" value="1"/>
</dbReference>
<evidence type="ECO:0000259" key="7">
    <source>
        <dbReference type="Pfam" id="PF08281"/>
    </source>
</evidence>
<dbReference type="GO" id="GO:0006352">
    <property type="term" value="P:DNA-templated transcription initiation"/>
    <property type="evidence" value="ECO:0007669"/>
    <property type="project" value="InterPro"/>
</dbReference>
<dbReference type="InterPro" id="IPR013325">
    <property type="entry name" value="RNA_pol_sigma_r2"/>
</dbReference>
<dbReference type="GO" id="GO:0016987">
    <property type="term" value="F:sigma factor activity"/>
    <property type="evidence" value="ECO:0007669"/>
    <property type="project" value="UniProtKB-KW"/>
</dbReference>
<dbReference type="Proteomes" id="UP000824159">
    <property type="component" value="Unassembled WGS sequence"/>
</dbReference>
<dbReference type="CDD" id="cd06171">
    <property type="entry name" value="Sigma70_r4"/>
    <property type="match status" value="1"/>
</dbReference>
<dbReference type="Pfam" id="PF04542">
    <property type="entry name" value="Sigma70_r2"/>
    <property type="match status" value="1"/>
</dbReference>
<feature type="domain" description="RNA polymerase sigma-70 region 2" evidence="6">
    <location>
        <begin position="22"/>
        <end position="88"/>
    </location>
</feature>
<dbReference type="InterPro" id="IPR013249">
    <property type="entry name" value="RNA_pol_sigma70_r4_t2"/>
</dbReference>
<comment type="similarity">
    <text evidence="1">Belongs to the sigma-70 factor family. ECF subfamily.</text>
</comment>
<evidence type="ECO:0000313" key="9">
    <source>
        <dbReference type="Proteomes" id="UP000824159"/>
    </source>
</evidence>
<keyword evidence="5" id="KW-0804">Transcription</keyword>
<proteinExistence type="inferred from homology"/>
<accession>A0A9D1HBV7</accession>